<feature type="transmembrane region" description="Helical" evidence="6">
    <location>
        <begin position="135"/>
        <end position="155"/>
    </location>
</feature>
<sequence length="698" mass="74111">MSSSSSSSSSSASATSSAAAATSSAASGTLTVNSNLKVVGIILAIASGCLIGSSFVFKKKGLLQSQAGRTAGEGVAYLKSPLWWIGMTMMILGELCNFAAYAFVEAIVVTPLGALSVVICAILSSLFLQEKLTFFGWLGCGLCIVGAVIIALNGPSENSVGQIREFQKLFLAPGFLAYGSVLIAISLVIIFYFAPRYGKKSMLWYIFVCSMIGGISVSVTTGLGAAIVTTAEGENQFKYWFIYFLMGFVVVTLITEVYYLNVALALFNTAMVTPTYYVIFTFFSIVTTIVLFQGLKASASSIITLVMGFVVICFGITILQMSKVDPNNLTKLDRRSTILLQVSREHTAGMDEKDILAVEDPGMDALRGSFGTVGSIIRARSARKMSMSRGGSRPGSSFSARPPGAMAPYDPPRGSEWLSPRNSTSTEYFGGLKRHQLYDAPVPMGSPSLTAATQGDDVSSLHSVGRDSQMMNKRPTIKFDTQDVVHQYHPTGTGGTRDDTGAIHGHRATTIATSPGIPGLPSLTHADSFPSLSMTKTAAAATGAGPANTSSPDLLSESPTDSEPSHLISIPPIPPHTLGEANIPYSAPPTVMPRPKQGRKDSREIFDRGDSPTSGTLLSFSSVTDSARSWDGNTDGSDPSSRGRSAKKYPRGDDDADREESVSLWQRGGGRDDDDDDDVSRHGGIRLVTPYKGGSSRF</sequence>
<feature type="compositionally biased region" description="Low complexity" evidence="5">
    <location>
        <begin position="537"/>
        <end position="547"/>
    </location>
</feature>
<evidence type="ECO:0000256" key="6">
    <source>
        <dbReference type="SAM" id="Phobius"/>
    </source>
</evidence>
<dbReference type="GO" id="GO:0015095">
    <property type="term" value="F:magnesium ion transmembrane transporter activity"/>
    <property type="evidence" value="ECO:0007669"/>
    <property type="project" value="InterPro"/>
</dbReference>
<feature type="compositionally biased region" description="Basic and acidic residues" evidence="5">
    <location>
        <begin position="598"/>
        <end position="610"/>
    </location>
</feature>
<organism evidence="7 8">
    <name type="scientific">Collybiopsis confluens</name>
    <dbReference type="NCBI Taxonomy" id="2823264"/>
    <lineage>
        <taxon>Eukaryota</taxon>
        <taxon>Fungi</taxon>
        <taxon>Dikarya</taxon>
        <taxon>Basidiomycota</taxon>
        <taxon>Agaricomycotina</taxon>
        <taxon>Agaricomycetes</taxon>
        <taxon>Agaricomycetidae</taxon>
        <taxon>Agaricales</taxon>
        <taxon>Marasmiineae</taxon>
        <taxon>Omphalotaceae</taxon>
        <taxon>Collybiopsis</taxon>
    </lineage>
</organism>
<feature type="compositionally biased region" description="Polar residues" evidence="5">
    <location>
        <begin position="447"/>
        <end position="462"/>
    </location>
</feature>
<feature type="region of interest" description="Disordered" evidence="5">
    <location>
        <begin position="443"/>
        <end position="463"/>
    </location>
</feature>
<keyword evidence="4 6" id="KW-0472">Membrane</keyword>
<keyword evidence="3 6" id="KW-1133">Transmembrane helix</keyword>
<dbReference type="Proteomes" id="UP000518752">
    <property type="component" value="Unassembled WGS sequence"/>
</dbReference>
<evidence type="ECO:0000313" key="8">
    <source>
        <dbReference type="Proteomes" id="UP000518752"/>
    </source>
</evidence>
<dbReference type="InterPro" id="IPR037185">
    <property type="entry name" value="EmrE-like"/>
</dbReference>
<evidence type="ECO:0000313" key="7">
    <source>
        <dbReference type="EMBL" id="KAF5350358.1"/>
    </source>
</evidence>
<gene>
    <name evidence="7" type="ORF">D9757_013718</name>
</gene>
<dbReference type="Gene3D" id="1.10.3730.20">
    <property type="match status" value="1"/>
</dbReference>
<accession>A0A8H5CZC6</accession>
<reference evidence="7 8" key="1">
    <citation type="journal article" date="2020" name="ISME J.">
        <title>Uncovering the hidden diversity of litter-decomposition mechanisms in mushroom-forming fungi.</title>
        <authorList>
            <person name="Floudas D."/>
            <person name="Bentzer J."/>
            <person name="Ahren D."/>
            <person name="Johansson T."/>
            <person name="Persson P."/>
            <person name="Tunlid A."/>
        </authorList>
    </citation>
    <scope>NUCLEOTIDE SEQUENCE [LARGE SCALE GENOMIC DNA]</scope>
    <source>
        <strain evidence="7 8">CBS 406.79</strain>
    </source>
</reference>
<dbReference type="EMBL" id="JAACJN010000295">
    <property type="protein sequence ID" value="KAF5350358.1"/>
    <property type="molecule type" value="Genomic_DNA"/>
</dbReference>
<feature type="transmembrane region" description="Helical" evidence="6">
    <location>
        <begin position="301"/>
        <end position="319"/>
    </location>
</feature>
<dbReference type="PANTHER" id="PTHR12570:SF92">
    <property type="entry name" value="SPICHTHYIN, ISOFORM B"/>
    <property type="match status" value="1"/>
</dbReference>
<proteinExistence type="predicted"/>
<evidence type="ECO:0000256" key="1">
    <source>
        <dbReference type="ARBA" id="ARBA00004141"/>
    </source>
</evidence>
<feature type="compositionally biased region" description="Low complexity" evidence="5">
    <location>
        <begin position="384"/>
        <end position="404"/>
    </location>
</feature>
<dbReference type="OrthoDB" id="6428174at2759"/>
<evidence type="ECO:0000256" key="5">
    <source>
        <dbReference type="SAM" id="MobiDB-lite"/>
    </source>
</evidence>
<name>A0A8H5CZC6_9AGAR</name>
<dbReference type="InterPro" id="IPR008521">
    <property type="entry name" value="Mg_trans_NIPA"/>
</dbReference>
<dbReference type="PANTHER" id="PTHR12570">
    <property type="match status" value="1"/>
</dbReference>
<keyword evidence="2 6" id="KW-0812">Transmembrane</keyword>
<dbReference type="AlphaFoldDB" id="A0A8H5CZC6"/>
<dbReference type="SUPFAM" id="SSF103481">
    <property type="entry name" value="Multidrug resistance efflux transporter EmrE"/>
    <property type="match status" value="1"/>
</dbReference>
<feature type="transmembrane region" description="Helical" evidence="6">
    <location>
        <begin position="175"/>
        <end position="195"/>
    </location>
</feature>
<feature type="transmembrane region" description="Helical" evidence="6">
    <location>
        <begin position="36"/>
        <end position="57"/>
    </location>
</feature>
<feature type="transmembrane region" description="Helical" evidence="6">
    <location>
        <begin position="202"/>
        <end position="228"/>
    </location>
</feature>
<feature type="region of interest" description="Disordered" evidence="5">
    <location>
        <begin position="537"/>
        <end position="698"/>
    </location>
</feature>
<feature type="compositionally biased region" description="Polar residues" evidence="5">
    <location>
        <begin position="611"/>
        <end position="643"/>
    </location>
</feature>
<comment type="caution">
    <text evidence="7">The sequence shown here is derived from an EMBL/GenBank/DDBJ whole genome shotgun (WGS) entry which is preliminary data.</text>
</comment>
<dbReference type="GO" id="GO:0016020">
    <property type="term" value="C:membrane"/>
    <property type="evidence" value="ECO:0007669"/>
    <property type="project" value="UniProtKB-SubCell"/>
</dbReference>
<feature type="transmembrane region" description="Helical" evidence="6">
    <location>
        <begin position="240"/>
        <end position="264"/>
    </location>
</feature>
<evidence type="ECO:0000256" key="4">
    <source>
        <dbReference type="ARBA" id="ARBA00023136"/>
    </source>
</evidence>
<evidence type="ECO:0008006" key="9">
    <source>
        <dbReference type="Google" id="ProtNLM"/>
    </source>
</evidence>
<keyword evidence="8" id="KW-1185">Reference proteome</keyword>
<evidence type="ECO:0000256" key="2">
    <source>
        <dbReference type="ARBA" id="ARBA00022692"/>
    </source>
</evidence>
<feature type="region of interest" description="Disordered" evidence="5">
    <location>
        <begin position="383"/>
        <end position="422"/>
    </location>
</feature>
<feature type="transmembrane region" description="Helical" evidence="6">
    <location>
        <begin position="276"/>
        <end position="295"/>
    </location>
</feature>
<evidence type="ECO:0000256" key="3">
    <source>
        <dbReference type="ARBA" id="ARBA00022989"/>
    </source>
</evidence>
<protein>
    <recommendedName>
        <fullName evidence="9">DUF803-domain-containing protein</fullName>
    </recommendedName>
</protein>
<dbReference type="Pfam" id="PF05653">
    <property type="entry name" value="Mg_trans_NIPA"/>
    <property type="match status" value="1"/>
</dbReference>
<comment type="subcellular location">
    <subcellularLocation>
        <location evidence="1">Membrane</location>
        <topology evidence="1">Multi-pass membrane protein</topology>
    </subcellularLocation>
</comment>
<feature type="compositionally biased region" description="Polar residues" evidence="5">
    <location>
        <begin position="548"/>
        <end position="562"/>
    </location>
</feature>